<feature type="region of interest" description="Disordered" evidence="1">
    <location>
        <begin position="97"/>
        <end position="132"/>
    </location>
</feature>
<dbReference type="OrthoDB" id="5803839at2759"/>
<keyword evidence="4" id="KW-1185">Reference proteome</keyword>
<protein>
    <submittedName>
        <fullName evidence="3">Uncharacterized protein</fullName>
    </submittedName>
</protein>
<keyword evidence="2" id="KW-0812">Transmembrane</keyword>
<proteinExistence type="predicted"/>
<accession>A0A498RY97</accession>
<feature type="compositionally biased region" description="Acidic residues" evidence="1">
    <location>
        <begin position="33"/>
        <end position="50"/>
    </location>
</feature>
<evidence type="ECO:0000256" key="1">
    <source>
        <dbReference type="SAM" id="MobiDB-lite"/>
    </source>
</evidence>
<keyword evidence="2" id="KW-0472">Membrane</keyword>
<feature type="transmembrane region" description="Helical" evidence="2">
    <location>
        <begin position="320"/>
        <end position="342"/>
    </location>
</feature>
<feature type="compositionally biased region" description="Basic and acidic residues" evidence="1">
    <location>
        <begin position="51"/>
        <end position="61"/>
    </location>
</feature>
<reference evidence="3 4" key="1">
    <citation type="submission" date="2018-08" db="EMBL/GenBank/DDBJ databases">
        <authorList>
            <person name="Laetsch R D."/>
            <person name="Stevens L."/>
            <person name="Kumar S."/>
            <person name="Blaxter L. M."/>
        </authorList>
    </citation>
    <scope>NUCLEOTIDE SEQUENCE [LARGE SCALE GENOMIC DNA]</scope>
</reference>
<dbReference type="AlphaFoldDB" id="A0A498RY97"/>
<gene>
    <name evidence="3" type="ORF">NAV_LOCUS611</name>
</gene>
<name>A0A498RY97_ACAVI</name>
<feature type="transmembrane region" description="Helical" evidence="2">
    <location>
        <begin position="354"/>
        <end position="373"/>
    </location>
</feature>
<organism evidence="3 4">
    <name type="scientific">Acanthocheilonema viteae</name>
    <name type="common">Filarial nematode worm</name>
    <name type="synonym">Dipetalonema viteae</name>
    <dbReference type="NCBI Taxonomy" id="6277"/>
    <lineage>
        <taxon>Eukaryota</taxon>
        <taxon>Metazoa</taxon>
        <taxon>Ecdysozoa</taxon>
        <taxon>Nematoda</taxon>
        <taxon>Chromadorea</taxon>
        <taxon>Rhabditida</taxon>
        <taxon>Spirurina</taxon>
        <taxon>Spiruromorpha</taxon>
        <taxon>Filarioidea</taxon>
        <taxon>Onchocercidae</taxon>
        <taxon>Acanthocheilonema</taxon>
    </lineage>
</organism>
<dbReference type="EMBL" id="UPTC01000040">
    <property type="protein sequence ID" value="VBB25781.1"/>
    <property type="molecule type" value="Genomic_DNA"/>
</dbReference>
<dbReference type="Proteomes" id="UP000276991">
    <property type="component" value="Unassembled WGS sequence"/>
</dbReference>
<evidence type="ECO:0000313" key="3">
    <source>
        <dbReference type="EMBL" id="VBB25781.1"/>
    </source>
</evidence>
<keyword evidence="2" id="KW-1133">Transmembrane helix</keyword>
<evidence type="ECO:0000313" key="4">
    <source>
        <dbReference type="Proteomes" id="UP000276991"/>
    </source>
</evidence>
<feature type="region of interest" description="Disordered" evidence="1">
    <location>
        <begin position="1"/>
        <end position="63"/>
    </location>
</feature>
<evidence type="ECO:0000256" key="2">
    <source>
        <dbReference type="SAM" id="Phobius"/>
    </source>
</evidence>
<sequence length="402" mass="46908">MMHLNGTEIYMHEYGKLQKSKRKQKPDRVNEAEEREEEDSNDDNQDINDTETERTESEELSSRNLKINVAESLAVTVRDDEQRECMKQISMSEAIPPSTKNLRQHGHNEASIPMPRLKKQTAERREEQNQEAYSHISVHERFDIRDMILKPLKNCKQCGYCTPCGIKRCFLNDVVVAENNGGGDVSDAGSQVRLTSRIRRYLPLVQRHDSSVVEDEIDILTPDFTNKRDLTSLKEILLRQKRDQRVLKRRLQAQKRAELAIIAKYEAKQKAISSSIELLLQILQMMTSFAILVGNIRKTFIPAHFKWVKHDNNDSMELMILWRCTVFLDVLLFWISVIWAYCLQCHLCCRLGLLKFWIWILTLGLIGGVFVLYPMSYVQDNLDVSWCRFKPNSSFAHYQPNW</sequence>